<dbReference type="PROSITE" id="PS50095">
    <property type="entry name" value="PLAT"/>
    <property type="match status" value="1"/>
</dbReference>
<dbReference type="SUPFAM" id="SSF49723">
    <property type="entry name" value="Lipase/lipooxygenase domain (PLAT/LH2 domain)"/>
    <property type="match status" value="1"/>
</dbReference>
<feature type="domain" description="PLAT" evidence="6">
    <location>
        <begin position="18"/>
        <end position="156"/>
    </location>
</feature>
<feature type="domain" description="Lipoxygenase" evidence="7">
    <location>
        <begin position="292"/>
        <end position="505"/>
    </location>
</feature>
<dbReference type="Pfam" id="PF01477">
    <property type="entry name" value="PLAT"/>
    <property type="match status" value="1"/>
</dbReference>
<keyword evidence="9" id="KW-1185">Reference proteome</keyword>
<dbReference type="GO" id="GO:0016702">
    <property type="term" value="F:oxidoreductase activity, acting on single donors with incorporation of molecular oxygen, incorporation of two atoms of oxygen"/>
    <property type="evidence" value="ECO:0007669"/>
    <property type="project" value="InterPro"/>
</dbReference>
<dbReference type="InterPro" id="IPR036226">
    <property type="entry name" value="LipOase_C_sf"/>
</dbReference>
<evidence type="ECO:0000256" key="1">
    <source>
        <dbReference type="ARBA" id="ARBA00022723"/>
    </source>
</evidence>
<keyword evidence="1" id="KW-0479">Metal-binding</keyword>
<dbReference type="PROSITE" id="PS51393">
    <property type="entry name" value="LIPOXYGENASE_3"/>
    <property type="match status" value="1"/>
</dbReference>
<dbReference type="InterPro" id="IPR020834">
    <property type="entry name" value="LipOase_CS"/>
</dbReference>
<keyword evidence="2" id="KW-0223">Dioxygenase</keyword>
<comment type="caution">
    <text evidence="8">The sequence shown here is derived from an EMBL/GenBank/DDBJ whole genome shotgun (WGS) entry which is preliminary data.</text>
</comment>
<dbReference type="InterPro" id="IPR036392">
    <property type="entry name" value="PLAT/LH2_dom_sf"/>
</dbReference>
<dbReference type="AlphaFoldDB" id="A0AAV2QVV8"/>
<dbReference type="PRINTS" id="PR00087">
    <property type="entry name" value="LIPOXYGENASE"/>
</dbReference>
<gene>
    <name evidence="8" type="ORF">MNOR_LOCUS17442</name>
</gene>
<dbReference type="PROSITE" id="PS00081">
    <property type="entry name" value="LIPOXYGENASE_2"/>
    <property type="match status" value="1"/>
</dbReference>
<dbReference type="Gene3D" id="2.40.180.10">
    <property type="entry name" value="Catalase core domain"/>
    <property type="match status" value="1"/>
</dbReference>
<accession>A0AAV2QVV8</accession>
<sequence>MVGGTVRRLLGIGGSPPPRYRVRVITGDRRNAGTDANVYIILTDERGQNSKDLHCNLLFRNDHERGQTTVIDVEVDAGVEGAIQRLEVWRDNALNIPRLGLIRGILQKDTSPRDSAEWFLDRIEVDEVSDGNCWVFPVHRWIHPDKRYKVELYDCLLPQDDPNIEDRRQELLEKKKLYQYHQNIENGPMQIKELPTDDTFAEKYLISTILTVKHWLQLKGYFLSWLGPDLTIMDNYHQAAKAINMLPADTIFNEKHHPVVTYAKVVMKGLWDNIWSQRTPDSNDSLEAYTVWQQDEWFGSQRLQGVNPVIIKLCTEIPDKLDVTPEMVESQLGGLSLNEALNNKKIFICDLEIMKDLEIKEENEVGAPIALFYLNPENILLPIAIQLKQDKAADNPVFTPSDSPNTWLVAKMYYNNAEAQHHQALTHLGLTHLLMEGIVIATKRHLSPSHPLYKLMAPHFLYLLAINSRGLSTLLAPDGWVDRTMTQGRKGIFNLIKKGFQEWRFGRYRRYSQDRIVNGIKGRHLLQESSNRDRPIVFHGHYINKCCRLDGGSDLQACGREEMRSVIPGLGRTYTERRMHVHGIAGYTLHGGPKNTKIARNINYTTFPTKIPKTSHIYQEYKRHSLVPEHLGITYD</sequence>
<keyword evidence="3" id="KW-0560">Oxidoreductase</keyword>
<dbReference type="InterPro" id="IPR013819">
    <property type="entry name" value="LipOase_C"/>
</dbReference>
<keyword evidence="4" id="KW-0443">Lipid metabolism</keyword>
<dbReference type="GO" id="GO:0046872">
    <property type="term" value="F:metal ion binding"/>
    <property type="evidence" value="ECO:0007669"/>
    <property type="project" value="UniProtKB-KW"/>
</dbReference>
<dbReference type="SMART" id="SM00308">
    <property type="entry name" value="LH2"/>
    <property type="match status" value="1"/>
</dbReference>
<reference evidence="8 9" key="1">
    <citation type="submission" date="2024-05" db="EMBL/GenBank/DDBJ databases">
        <authorList>
            <person name="Wallberg A."/>
        </authorList>
    </citation>
    <scope>NUCLEOTIDE SEQUENCE [LARGE SCALE GENOMIC DNA]</scope>
</reference>
<dbReference type="GO" id="GO:0034440">
    <property type="term" value="P:lipid oxidation"/>
    <property type="evidence" value="ECO:0007669"/>
    <property type="project" value="InterPro"/>
</dbReference>
<dbReference type="Gene3D" id="1.20.245.10">
    <property type="entry name" value="Lipoxygenase-1, Domain 5"/>
    <property type="match status" value="2"/>
</dbReference>
<evidence type="ECO:0000313" key="8">
    <source>
        <dbReference type="EMBL" id="CAL4102967.1"/>
    </source>
</evidence>
<comment type="caution">
    <text evidence="5">Lacks conserved residue(s) required for the propagation of feature annotation.</text>
</comment>
<protein>
    <submittedName>
        <fullName evidence="8">Uncharacterized protein</fullName>
    </submittedName>
</protein>
<evidence type="ECO:0000256" key="5">
    <source>
        <dbReference type="PROSITE-ProRule" id="PRU00152"/>
    </source>
</evidence>
<evidence type="ECO:0000256" key="4">
    <source>
        <dbReference type="ARBA" id="ARBA00023098"/>
    </source>
</evidence>
<organism evidence="8 9">
    <name type="scientific">Meganyctiphanes norvegica</name>
    <name type="common">Northern krill</name>
    <name type="synonym">Thysanopoda norvegica</name>
    <dbReference type="NCBI Taxonomy" id="48144"/>
    <lineage>
        <taxon>Eukaryota</taxon>
        <taxon>Metazoa</taxon>
        <taxon>Ecdysozoa</taxon>
        <taxon>Arthropoda</taxon>
        <taxon>Crustacea</taxon>
        <taxon>Multicrustacea</taxon>
        <taxon>Malacostraca</taxon>
        <taxon>Eumalacostraca</taxon>
        <taxon>Eucarida</taxon>
        <taxon>Euphausiacea</taxon>
        <taxon>Euphausiidae</taxon>
        <taxon>Meganyctiphanes</taxon>
    </lineage>
</organism>
<evidence type="ECO:0000256" key="3">
    <source>
        <dbReference type="ARBA" id="ARBA00023002"/>
    </source>
</evidence>
<dbReference type="Pfam" id="PF00305">
    <property type="entry name" value="Lipoxygenase"/>
    <property type="match status" value="1"/>
</dbReference>
<dbReference type="SUPFAM" id="SSF48484">
    <property type="entry name" value="Lipoxigenase"/>
    <property type="match status" value="1"/>
</dbReference>
<evidence type="ECO:0000259" key="6">
    <source>
        <dbReference type="PROSITE" id="PS50095"/>
    </source>
</evidence>
<dbReference type="Gene3D" id="3.10.450.60">
    <property type="match status" value="1"/>
</dbReference>
<evidence type="ECO:0000259" key="7">
    <source>
        <dbReference type="PROSITE" id="PS51393"/>
    </source>
</evidence>
<dbReference type="EMBL" id="CAXKWB010011993">
    <property type="protein sequence ID" value="CAL4102967.1"/>
    <property type="molecule type" value="Genomic_DNA"/>
</dbReference>
<name>A0AAV2QVV8_MEGNR</name>
<evidence type="ECO:0000256" key="2">
    <source>
        <dbReference type="ARBA" id="ARBA00022964"/>
    </source>
</evidence>
<feature type="non-terminal residue" evidence="8">
    <location>
        <position position="636"/>
    </location>
</feature>
<dbReference type="InterPro" id="IPR001024">
    <property type="entry name" value="PLAT/LH2_dom"/>
</dbReference>
<evidence type="ECO:0000313" key="9">
    <source>
        <dbReference type="Proteomes" id="UP001497623"/>
    </source>
</evidence>
<dbReference type="InterPro" id="IPR000907">
    <property type="entry name" value="LipOase"/>
</dbReference>
<dbReference type="PANTHER" id="PTHR11771">
    <property type="entry name" value="LIPOXYGENASE"/>
    <property type="match status" value="1"/>
</dbReference>
<proteinExistence type="predicted"/>
<dbReference type="Proteomes" id="UP001497623">
    <property type="component" value="Unassembled WGS sequence"/>
</dbReference>